<dbReference type="SUPFAM" id="SSF51905">
    <property type="entry name" value="FAD/NAD(P)-binding domain"/>
    <property type="match status" value="1"/>
</dbReference>
<keyword evidence="19" id="KW-1003">Cell membrane</keyword>
<gene>
    <name evidence="23" type="ORF">FHG71_13310</name>
</gene>
<evidence type="ECO:0000256" key="13">
    <source>
        <dbReference type="ARBA" id="ARBA00049220"/>
    </source>
</evidence>
<comment type="caution">
    <text evidence="23">The sequence shown here is derived from an EMBL/GenBank/DDBJ whole genome shotgun (WGS) entry which is preliminary data.</text>
</comment>
<name>A0A5C4NAT1_9RHOB</name>
<dbReference type="GO" id="GO:0008177">
    <property type="term" value="F:succinate dehydrogenase (quinone) activity"/>
    <property type="evidence" value="ECO:0007669"/>
    <property type="project" value="UniProtKB-EC"/>
</dbReference>
<evidence type="ECO:0000256" key="20">
    <source>
        <dbReference type="SAM" id="MobiDB-lite"/>
    </source>
</evidence>
<dbReference type="InterPro" id="IPR027477">
    <property type="entry name" value="Succ_DH/fumarate_Rdtase_cat_sf"/>
</dbReference>
<reference evidence="23 24" key="1">
    <citation type="submission" date="2019-06" db="EMBL/GenBank/DDBJ databases">
        <authorList>
            <person name="Jiang L."/>
        </authorList>
    </citation>
    <scope>NUCLEOTIDE SEQUENCE [LARGE SCALE GENOMIC DNA]</scope>
    <source>
        <strain evidence="23 24">YIM 48858</strain>
    </source>
</reference>
<comment type="subunit">
    <text evidence="4">Part of an enzyme complex containing four subunits: a flavoprotein, an iron-sulfur, cytochrome b-556, and a hydrophobic anchor protein.</text>
</comment>
<comment type="subcellular location">
    <subcellularLocation>
        <location evidence="1 19">Cell inner membrane</location>
        <topology evidence="1 19">Peripheral membrane protein</topology>
        <orientation evidence="1 19">Cytoplasmic side</orientation>
    </subcellularLocation>
</comment>
<dbReference type="SUPFAM" id="SSF46977">
    <property type="entry name" value="Succinate dehydrogenase/fumarate reductase flavoprotein C-terminal domain"/>
    <property type="match status" value="1"/>
</dbReference>
<keyword evidence="11 19" id="KW-0560">Oxidoreductase</keyword>
<keyword evidence="10 19" id="KW-0249">Electron transport</keyword>
<evidence type="ECO:0000259" key="21">
    <source>
        <dbReference type="Pfam" id="PF00890"/>
    </source>
</evidence>
<dbReference type="GO" id="GO:0009055">
    <property type="term" value="F:electron transfer activity"/>
    <property type="evidence" value="ECO:0007669"/>
    <property type="project" value="UniProtKB-ARBA"/>
</dbReference>
<dbReference type="FunFam" id="1.20.58.100:FF:000001">
    <property type="entry name" value="Succinate dehydrogenase flavoprotein subunit (SdhA)"/>
    <property type="match status" value="1"/>
</dbReference>
<comment type="cofactor">
    <cofactor evidence="17">
        <name>FAD</name>
        <dbReference type="ChEBI" id="CHEBI:57692"/>
    </cofactor>
    <text evidence="17">Flavinylated by SdhE, about 5% flavinylation occurs in the absence of SdhE.</text>
</comment>
<evidence type="ECO:0000256" key="7">
    <source>
        <dbReference type="ARBA" id="ARBA00022448"/>
    </source>
</evidence>
<dbReference type="FunFam" id="3.50.50.60:FF:000026">
    <property type="entry name" value="Succinate dehydrogenase flavoprotein subunit"/>
    <property type="match status" value="1"/>
</dbReference>
<dbReference type="InterPro" id="IPR037099">
    <property type="entry name" value="Fum_R/Succ_DH_flav-like_C_sf"/>
</dbReference>
<dbReference type="InterPro" id="IPR030664">
    <property type="entry name" value="SdhA/FrdA/AprA"/>
</dbReference>
<evidence type="ECO:0000259" key="22">
    <source>
        <dbReference type="Pfam" id="PF02910"/>
    </source>
</evidence>
<dbReference type="PANTHER" id="PTHR11632:SF51">
    <property type="entry name" value="SUCCINATE DEHYDROGENASE [UBIQUINONE] FLAVOPROTEIN SUBUNIT, MITOCHONDRIAL"/>
    <property type="match status" value="1"/>
</dbReference>
<dbReference type="PIRSF" id="PIRSF000171">
    <property type="entry name" value="SDHA_APRA_LASPO"/>
    <property type="match status" value="1"/>
</dbReference>
<dbReference type="InterPro" id="IPR003953">
    <property type="entry name" value="FAD-dep_OxRdtase_2_FAD-bd"/>
</dbReference>
<evidence type="ECO:0000256" key="14">
    <source>
        <dbReference type="NCBIfam" id="TIGR01816"/>
    </source>
</evidence>
<comment type="similarity">
    <text evidence="3 19">Belongs to the FAD-dependent oxidoreductase 2 family. FRD/SDH subfamily.</text>
</comment>
<feature type="binding site" evidence="17">
    <location>
        <position position="391"/>
    </location>
    <ligand>
        <name>FAD</name>
        <dbReference type="ChEBI" id="CHEBI:57692"/>
    </ligand>
</feature>
<dbReference type="Gene3D" id="1.20.58.100">
    <property type="entry name" value="Fumarate reductase/succinate dehydrogenase flavoprotein-like, C-terminal domain"/>
    <property type="match status" value="1"/>
</dbReference>
<dbReference type="InterPro" id="IPR003952">
    <property type="entry name" value="FRD_SDH_FAD_BS"/>
</dbReference>
<evidence type="ECO:0000256" key="16">
    <source>
        <dbReference type="PIRSR" id="PIRSR611281-2"/>
    </source>
</evidence>
<evidence type="ECO:0000256" key="17">
    <source>
        <dbReference type="PIRSR" id="PIRSR611281-3"/>
    </source>
</evidence>
<dbReference type="GO" id="GO:0006099">
    <property type="term" value="P:tricarboxylic acid cycle"/>
    <property type="evidence" value="ECO:0007669"/>
    <property type="project" value="UniProtKB-UniRule"/>
</dbReference>
<dbReference type="Gene3D" id="3.90.700.10">
    <property type="entry name" value="Succinate dehydrogenase/fumarate reductase flavoprotein, catalytic domain"/>
    <property type="match status" value="1"/>
</dbReference>
<dbReference type="EMBL" id="VDFV01000019">
    <property type="protein sequence ID" value="TNC70368.1"/>
    <property type="molecule type" value="Genomic_DNA"/>
</dbReference>
<dbReference type="Pfam" id="PF00890">
    <property type="entry name" value="FAD_binding_2"/>
    <property type="match status" value="1"/>
</dbReference>
<feature type="binding site" evidence="16">
    <location>
        <position position="246"/>
    </location>
    <ligand>
        <name>substrate</name>
    </ligand>
</feature>
<organism evidence="23 24">
    <name type="scientific">Rubellimicrobium roseum</name>
    <dbReference type="NCBI Taxonomy" id="687525"/>
    <lineage>
        <taxon>Bacteria</taxon>
        <taxon>Pseudomonadati</taxon>
        <taxon>Pseudomonadota</taxon>
        <taxon>Alphaproteobacteria</taxon>
        <taxon>Rhodobacterales</taxon>
        <taxon>Roseobacteraceae</taxon>
        <taxon>Rubellimicrobium</taxon>
    </lineage>
</organism>
<evidence type="ECO:0000313" key="24">
    <source>
        <dbReference type="Proteomes" id="UP000305709"/>
    </source>
</evidence>
<dbReference type="AlphaFoldDB" id="A0A5C4NAT1"/>
<dbReference type="SUPFAM" id="SSF56425">
    <property type="entry name" value="Succinate dehydrogenase/fumarate reductase flavoprotein, catalytic domain"/>
    <property type="match status" value="1"/>
</dbReference>
<evidence type="ECO:0000256" key="19">
    <source>
        <dbReference type="RuleBase" id="RU362051"/>
    </source>
</evidence>
<dbReference type="Pfam" id="PF02910">
    <property type="entry name" value="Succ_DH_flav_C"/>
    <property type="match status" value="1"/>
</dbReference>
<evidence type="ECO:0000256" key="11">
    <source>
        <dbReference type="ARBA" id="ARBA00023002"/>
    </source>
</evidence>
<evidence type="ECO:0000256" key="5">
    <source>
        <dbReference type="ARBA" id="ARBA00012792"/>
    </source>
</evidence>
<dbReference type="InterPro" id="IPR015939">
    <property type="entry name" value="Fum_Rdtase/Succ_DH_flav-like_C"/>
</dbReference>
<keyword evidence="8 17" id="KW-0285">Flavoprotein</keyword>
<evidence type="ECO:0000256" key="12">
    <source>
        <dbReference type="ARBA" id="ARBA00023136"/>
    </source>
</evidence>
<dbReference type="GO" id="GO:0005886">
    <property type="term" value="C:plasma membrane"/>
    <property type="evidence" value="ECO:0007669"/>
    <property type="project" value="UniProtKB-SubCell"/>
</dbReference>
<keyword evidence="9 17" id="KW-0274">FAD</keyword>
<feature type="binding site" evidence="17">
    <location>
        <begin position="40"/>
        <end position="55"/>
    </location>
    <ligand>
        <name>FAD</name>
        <dbReference type="ChEBI" id="CHEBI:57692"/>
    </ligand>
</feature>
<dbReference type="GO" id="GO:0009061">
    <property type="term" value="P:anaerobic respiration"/>
    <property type="evidence" value="ECO:0007669"/>
    <property type="project" value="TreeGrafter"/>
</dbReference>
<dbReference type="NCBIfam" id="TIGR01816">
    <property type="entry name" value="sdhA_forward"/>
    <property type="match status" value="1"/>
</dbReference>
<dbReference type="OrthoDB" id="9806724at2"/>
<feature type="active site" description="Proton acceptor" evidence="15">
    <location>
        <position position="290"/>
    </location>
</feature>
<accession>A0A5C4NAT1</accession>
<keyword evidence="7 19" id="KW-0813">Transport</keyword>
<feature type="binding site" evidence="16">
    <location>
        <position position="258"/>
    </location>
    <ligand>
        <name>substrate</name>
    </ligand>
</feature>
<feature type="binding site" evidence="17">
    <location>
        <position position="225"/>
    </location>
    <ligand>
        <name>FAD</name>
        <dbReference type="ChEBI" id="CHEBI:57692"/>
    </ligand>
</feature>
<feature type="binding site" evidence="16">
    <location>
        <position position="402"/>
    </location>
    <ligand>
        <name>substrate</name>
    </ligand>
</feature>
<feature type="binding site" evidence="17">
    <location>
        <begin position="17"/>
        <end position="22"/>
    </location>
    <ligand>
        <name>FAD</name>
        <dbReference type="ChEBI" id="CHEBI:57692"/>
    </ligand>
</feature>
<evidence type="ECO:0000256" key="18">
    <source>
        <dbReference type="PIRSR" id="PIRSR611281-4"/>
    </source>
</evidence>
<evidence type="ECO:0000256" key="1">
    <source>
        <dbReference type="ARBA" id="ARBA00004515"/>
    </source>
</evidence>
<comment type="pathway">
    <text evidence="2 19">Carbohydrate metabolism; tricarboxylic acid cycle; fumarate from succinate (bacterial route): step 1/1.</text>
</comment>
<keyword evidence="19" id="KW-0997">Cell inner membrane</keyword>
<dbReference type="Gene3D" id="4.10.80.40">
    <property type="entry name" value="succinate dehydrogenase protein domain"/>
    <property type="match status" value="1"/>
</dbReference>
<dbReference type="Proteomes" id="UP000305709">
    <property type="component" value="Unassembled WGS sequence"/>
</dbReference>
<evidence type="ECO:0000256" key="2">
    <source>
        <dbReference type="ARBA" id="ARBA00004894"/>
    </source>
</evidence>
<dbReference type="FunFam" id="3.90.700.10:FF:000001">
    <property type="entry name" value="Mitochondrial succinate dehydrogenase flavoprotein subunit"/>
    <property type="match status" value="1"/>
</dbReference>
<feature type="region of interest" description="Disordered" evidence="20">
    <location>
        <begin position="580"/>
        <end position="601"/>
    </location>
</feature>
<sequence>MVAYSYETHAYDVVVVGAGGAGLRATLGMVERGLKTACITKVFPTRSHTVAAQGGIAASLGNMGPDHWQWHMYDTVKGSDWLGDMDAMEYLAREAPKAVYELEHYGVPFSRTDEGKIYQRPFGGHTTEFGEGPPVQRTCAAADRTGHAILHTLYGQSVKQKAEFYVEYFAIDLLMGPEGDCRGVVAWNLADGTLHVFTAKMVVLATGGYGRAYFSATSAHTCTGDGNGMVARQGLPLQDMEFVQFHPTGIYGSGCLITEGARGEGGYLTNSEGERFMERYAPTYKDLASRDVVSRCMTLEIREGRGVGKRKDHIHLHLNHLPPETLHERLPGITESARIFAGVDLTKEPVPVLPTVHYNMGGIPTNYWGEVLNPTEGDPDRVSPGLMAVGEAGCASVHGANRLGSNSLIDLVVFGRAAAIRAAEVVKPGTANADIPKESIDFALGRFDALRHAKGGTGVAELREEMQRSMQEDAAVFRTSETLAQGVRRMTAVAAKGDDLRVADRGLIWNTDLVEALELTNLLPNALATIVSAEARKESRGAHAHEDFPERDDVNWRQHTLSYVDGTAVRLAYRPVHVDPLTQPEQGGIEPKRVAPKARVY</sequence>
<evidence type="ECO:0000256" key="8">
    <source>
        <dbReference type="ARBA" id="ARBA00022630"/>
    </source>
</evidence>
<proteinExistence type="inferred from homology"/>
<dbReference type="InterPro" id="IPR036188">
    <property type="entry name" value="FAD/NAD-bd_sf"/>
</dbReference>
<dbReference type="GO" id="GO:0050660">
    <property type="term" value="F:flavin adenine dinucleotide binding"/>
    <property type="evidence" value="ECO:0007669"/>
    <property type="project" value="UniProtKB-UniRule"/>
</dbReference>
<dbReference type="Gene3D" id="3.50.50.60">
    <property type="entry name" value="FAD/NAD(P)-binding domain"/>
    <property type="match status" value="1"/>
</dbReference>
<dbReference type="UniPathway" id="UPA00223">
    <property type="reaction ID" value="UER01005"/>
</dbReference>
<keyword evidence="24" id="KW-1185">Reference proteome</keyword>
<evidence type="ECO:0000256" key="10">
    <source>
        <dbReference type="ARBA" id="ARBA00022982"/>
    </source>
</evidence>
<dbReference type="InterPro" id="IPR011281">
    <property type="entry name" value="Succ_DH_flav_su_fwd"/>
</dbReference>
<dbReference type="NCBIfam" id="TIGR01812">
    <property type="entry name" value="sdhA_frdA_Gneg"/>
    <property type="match status" value="1"/>
</dbReference>
<dbReference type="RefSeq" id="WP_139082180.1">
    <property type="nucleotide sequence ID" value="NZ_VDFV01000019.1"/>
</dbReference>
<keyword evidence="19" id="KW-0816">Tricarboxylic acid cycle</keyword>
<dbReference type="PANTHER" id="PTHR11632">
    <property type="entry name" value="SUCCINATE DEHYDROGENASE 2 FLAVOPROTEIN SUBUNIT"/>
    <property type="match status" value="1"/>
</dbReference>
<protein>
    <recommendedName>
        <fullName evidence="6 14">Succinate dehydrogenase flavoprotein subunit</fullName>
        <ecNumber evidence="5 19">1.3.5.1</ecNumber>
    </recommendedName>
</protein>
<dbReference type="PROSITE" id="PS00504">
    <property type="entry name" value="FRD_SDH_FAD_BINDING"/>
    <property type="match status" value="1"/>
</dbReference>
<keyword evidence="12 19" id="KW-0472">Membrane</keyword>
<evidence type="ECO:0000313" key="23">
    <source>
        <dbReference type="EMBL" id="TNC70368.1"/>
    </source>
</evidence>
<feature type="domain" description="Fumarate reductase/succinate dehydrogenase flavoprotein-like C-terminal" evidence="22">
    <location>
        <begin position="463"/>
        <end position="601"/>
    </location>
</feature>
<evidence type="ECO:0000256" key="9">
    <source>
        <dbReference type="ARBA" id="ARBA00022827"/>
    </source>
</evidence>
<evidence type="ECO:0000256" key="15">
    <source>
        <dbReference type="PIRSR" id="PIRSR000171-1"/>
    </source>
</evidence>
<feature type="domain" description="FAD-dependent oxidoreductase 2 FAD-binding" evidence="21">
    <location>
        <begin position="12"/>
        <end position="408"/>
    </location>
</feature>
<evidence type="ECO:0000256" key="6">
    <source>
        <dbReference type="ARBA" id="ARBA00019965"/>
    </source>
</evidence>
<evidence type="ECO:0000256" key="3">
    <source>
        <dbReference type="ARBA" id="ARBA00008040"/>
    </source>
</evidence>
<feature type="binding site" evidence="16">
    <location>
        <position position="357"/>
    </location>
    <ligand>
        <name>substrate</name>
    </ligand>
</feature>
<comment type="catalytic activity">
    <reaction evidence="13 19">
        <text>a quinone + succinate = fumarate + a quinol</text>
        <dbReference type="Rhea" id="RHEA:40523"/>
        <dbReference type="ChEBI" id="CHEBI:24646"/>
        <dbReference type="ChEBI" id="CHEBI:29806"/>
        <dbReference type="ChEBI" id="CHEBI:30031"/>
        <dbReference type="ChEBI" id="CHEBI:132124"/>
        <dbReference type="EC" id="1.3.5.1"/>
    </reaction>
</comment>
<dbReference type="InterPro" id="IPR014006">
    <property type="entry name" value="Succ_Dhase_FrdA_Gneg"/>
</dbReference>
<dbReference type="GO" id="GO:0022900">
    <property type="term" value="P:electron transport chain"/>
    <property type="evidence" value="ECO:0007669"/>
    <property type="project" value="UniProtKB-UniRule"/>
</dbReference>
<dbReference type="EC" id="1.3.5.1" evidence="5 19"/>
<evidence type="ECO:0000256" key="4">
    <source>
        <dbReference type="ARBA" id="ARBA00011294"/>
    </source>
</evidence>
<feature type="modified residue" description="Tele-8alpha-FAD histidine" evidence="18">
    <location>
        <position position="48"/>
    </location>
</feature>
<feature type="binding site" evidence="17">
    <location>
        <begin position="407"/>
        <end position="408"/>
    </location>
    <ligand>
        <name>FAD</name>
        <dbReference type="ChEBI" id="CHEBI:57692"/>
    </ligand>
</feature>